<accession>A0A0W0TP64</accession>
<reference evidence="2 3" key="1">
    <citation type="submission" date="2015-11" db="EMBL/GenBank/DDBJ databases">
        <title>Genomic analysis of 38 Legionella species identifies large and diverse effector repertoires.</title>
        <authorList>
            <person name="Burstein D."/>
            <person name="Amaro F."/>
            <person name="Zusman T."/>
            <person name="Lifshitz Z."/>
            <person name="Cohen O."/>
            <person name="Gilbert J.A."/>
            <person name="Pupko T."/>
            <person name="Shuman H.A."/>
            <person name="Segal G."/>
        </authorList>
    </citation>
    <scope>NUCLEOTIDE SEQUENCE [LARGE SCALE GENOMIC DNA]</scope>
    <source>
        <strain evidence="2 3">ATCC 49504</strain>
    </source>
</reference>
<evidence type="ECO:0000313" key="2">
    <source>
        <dbReference type="EMBL" id="KTC97304.1"/>
    </source>
</evidence>
<name>A0A0W0TP64_9GAMM</name>
<keyword evidence="3" id="KW-1185">Reference proteome</keyword>
<evidence type="ECO:0000313" key="3">
    <source>
        <dbReference type="Proteomes" id="UP000054785"/>
    </source>
</evidence>
<gene>
    <name evidence="2" type="ORF">Lgee_1965</name>
</gene>
<comment type="caution">
    <text evidence="2">The sequence shown here is derived from an EMBL/GenBank/DDBJ whole genome shotgun (WGS) entry which is preliminary data.</text>
</comment>
<organism evidence="2 3">
    <name type="scientific">Legionella geestiana</name>
    <dbReference type="NCBI Taxonomy" id="45065"/>
    <lineage>
        <taxon>Bacteria</taxon>
        <taxon>Pseudomonadati</taxon>
        <taxon>Pseudomonadota</taxon>
        <taxon>Gammaproteobacteria</taxon>
        <taxon>Legionellales</taxon>
        <taxon>Legionellaceae</taxon>
        <taxon>Legionella</taxon>
    </lineage>
</organism>
<keyword evidence="1" id="KW-0812">Transmembrane</keyword>
<evidence type="ECO:0008006" key="4">
    <source>
        <dbReference type="Google" id="ProtNLM"/>
    </source>
</evidence>
<keyword evidence="1" id="KW-1133">Transmembrane helix</keyword>
<dbReference type="EMBL" id="LNYC01000072">
    <property type="protein sequence ID" value="KTC97304.1"/>
    <property type="molecule type" value="Genomic_DNA"/>
</dbReference>
<sequence>MAAAEALSQLRDIHLPSPIGWWPPAPGWWLLLCLLVLLPLMGIALWMQYRRRTATRRACLSALVACEEQFLSTGDAAMACRELSAIVRRMAKARFPEATVDGLVGEAWYDFLKEKGFESVHSDIRAALLEWPFMARAPMEAAPPFADVRAFITERRRTHV</sequence>
<feature type="transmembrane region" description="Helical" evidence="1">
    <location>
        <begin position="27"/>
        <end position="47"/>
    </location>
</feature>
<protein>
    <recommendedName>
        <fullName evidence="4">DUF4381 domain-containing protein</fullName>
    </recommendedName>
</protein>
<dbReference type="STRING" id="45065.Lgee_1965"/>
<dbReference type="RefSeq" id="WP_051550785.1">
    <property type="nucleotide sequence ID" value="NZ_CAAAHN010000002.1"/>
</dbReference>
<dbReference type="Pfam" id="PF14316">
    <property type="entry name" value="DUF4381"/>
    <property type="match status" value="1"/>
</dbReference>
<proteinExistence type="predicted"/>
<dbReference type="PATRIC" id="fig|45065.4.peg.2133"/>
<dbReference type="AlphaFoldDB" id="A0A0W0TP64"/>
<keyword evidence="1" id="KW-0472">Membrane</keyword>
<dbReference type="Proteomes" id="UP000054785">
    <property type="component" value="Unassembled WGS sequence"/>
</dbReference>
<dbReference type="InterPro" id="IPR025489">
    <property type="entry name" value="DUF4381"/>
</dbReference>
<evidence type="ECO:0000256" key="1">
    <source>
        <dbReference type="SAM" id="Phobius"/>
    </source>
</evidence>